<dbReference type="Proteomes" id="UP000095192">
    <property type="component" value="Unassembled WGS sequence"/>
</dbReference>
<protein>
    <submittedName>
        <fullName evidence="1">Uncharacterized protein</fullName>
    </submittedName>
</protein>
<keyword evidence="2" id="KW-1185">Reference proteome</keyword>
<dbReference type="AlphaFoldDB" id="A0A1D3CRI1"/>
<name>A0A1D3CRI1_9EIME</name>
<evidence type="ECO:0000313" key="1">
    <source>
        <dbReference type="EMBL" id="OEH73772.1"/>
    </source>
</evidence>
<reference evidence="1 2" key="1">
    <citation type="journal article" date="2016" name="BMC Genomics">
        <title>Comparative genomics reveals Cyclospora cayetanensis possesses coccidia-like metabolism and invasion components but unique surface antigens.</title>
        <authorList>
            <person name="Liu S."/>
            <person name="Wang L."/>
            <person name="Zheng H."/>
            <person name="Xu Z."/>
            <person name="Roellig D.M."/>
            <person name="Li N."/>
            <person name="Frace M.A."/>
            <person name="Tang K."/>
            <person name="Arrowood M.J."/>
            <person name="Moss D.M."/>
            <person name="Zhang L."/>
            <person name="Feng Y."/>
            <person name="Xiao L."/>
        </authorList>
    </citation>
    <scope>NUCLEOTIDE SEQUENCE [LARGE SCALE GENOMIC DNA]</scope>
    <source>
        <strain evidence="1 2">CHN_HEN01</strain>
    </source>
</reference>
<dbReference type="InParanoid" id="A0A1D3CRI1"/>
<sequence length="132" mass="14599">MNPVDEPPTADGDECNALKATGLKAQVKGLAEKLAAAIANPPPPSDDCLVREVPDPDAQQLPLLMEQLKNMMKQEIEKLQQDFQLQAQLQVRENNRFKALLADTKAETDAIHAQMLLTQRQIEKLEEEIGTG</sequence>
<accession>A0A1D3CRI1</accession>
<dbReference type="VEuPathDB" id="ToxoDB:cyc_04339"/>
<organism evidence="1 2">
    <name type="scientific">Cyclospora cayetanensis</name>
    <dbReference type="NCBI Taxonomy" id="88456"/>
    <lineage>
        <taxon>Eukaryota</taxon>
        <taxon>Sar</taxon>
        <taxon>Alveolata</taxon>
        <taxon>Apicomplexa</taxon>
        <taxon>Conoidasida</taxon>
        <taxon>Coccidia</taxon>
        <taxon>Eucoccidiorida</taxon>
        <taxon>Eimeriorina</taxon>
        <taxon>Eimeriidae</taxon>
        <taxon>Cyclospora</taxon>
    </lineage>
</organism>
<dbReference type="EMBL" id="JROU02002245">
    <property type="protein sequence ID" value="OEH73772.1"/>
    <property type="molecule type" value="Genomic_DNA"/>
</dbReference>
<gene>
    <name evidence="1" type="ORF">cyc_04339</name>
</gene>
<comment type="caution">
    <text evidence="1">The sequence shown here is derived from an EMBL/GenBank/DDBJ whole genome shotgun (WGS) entry which is preliminary data.</text>
</comment>
<evidence type="ECO:0000313" key="2">
    <source>
        <dbReference type="Proteomes" id="UP000095192"/>
    </source>
</evidence>
<proteinExistence type="predicted"/>